<dbReference type="STRING" id="626940.BHW43_11200"/>
<organism evidence="2 3">
    <name type="scientific">Phascolarctobacterium succinatutens</name>
    <dbReference type="NCBI Taxonomy" id="626940"/>
    <lineage>
        <taxon>Bacteria</taxon>
        <taxon>Bacillati</taxon>
        <taxon>Bacillota</taxon>
        <taxon>Negativicutes</taxon>
        <taxon>Acidaminococcales</taxon>
        <taxon>Acidaminococcaceae</taxon>
        <taxon>Phascolarctobacterium</taxon>
    </lineage>
</organism>
<dbReference type="EMBL" id="MNTG01000048">
    <property type="protein sequence ID" value="OLA36188.1"/>
    <property type="molecule type" value="Genomic_DNA"/>
</dbReference>
<feature type="transmembrane region" description="Helical" evidence="1">
    <location>
        <begin position="52"/>
        <end position="73"/>
    </location>
</feature>
<proteinExistence type="predicted"/>
<comment type="caution">
    <text evidence="2">The sequence shown here is derived from an EMBL/GenBank/DDBJ whole genome shotgun (WGS) entry which is preliminary data.</text>
</comment>
<dbReference type="Proteomes" id="UP000186777">
    <property type="component" value="Unassembled WGS sequence"/>
</dbReference>
<evidence type="ECO:0000256" key="1">
    <source>
        <dbReference type="SAM" id="Phobius"/>
    </source>
</evidence>
<sequence>MQKATVSRAFAKRAPFLLLLSGTKEVYPKDEEKHVIFFSTFQNLKNIPKIPLILPEITLSGGALLLFLGYTIGVNNQLQSRQQEAEGLIC</sequence>
<reference evidence="2 3" key="1">
    <citation type="journal article" date="2016" name="Nat. Biotechnol.">
        <title>Measurement of bacterial replication rates in microbial communities.</title>
        <authorList>
            <person name="Brown C.T."/>
            <person name="Olm M.R."/>
            <person name="Thomas B.C."/>
            <person name="Banfield J.F."/>
        </authorList>
    </citation>
    <scope>NUCLEOTIDE SEQUENCE [LARGE SCALE GENOMIC DNA]</scope>
    <source>
        <strain evidence="2">46_33</strain>
    </source>
</reference>
<name>A0A1Q6R1C6_9FIRM</name>
<accession>A0A1Q6R1C6</accession>
<gene>
    <name evidence="2" type="ORF">BHW43_11200</name>
</gene>
<evidence type="ECO:0000313" key="3">
    <source>
        <dbReference type="Proteomes" id="UP000186777"/>
    </source>
</evidence>
<keyword evidence="1" id="KW-0472">Membrane</keyword>
<dbReference type="AlphaFoldDB" id="A0A1Q6R1C6"/>
<keyword evidence="1" id="KW-1133">Transmembrane helix</keyword>
<keyword evidence="1" id="KW-0812">Transmembrane</keyword>
<evidence type="ECO:0000313" key="2">
    <source>
        <dbReference type="EMBL" id="OLA36188.1"/>
    </source>
</evidence>
<protein>
    <submittedName>
        <fullName evidence="2">Uncharacterized protein</fullName>
    </submittedName>
</protein>